<evidence type="ECO:0000313" key="3">
    <source>
        <dbReference type="Proteomes" id="UP000499080"/>
    </source>
</evidence>
<dbReference type="OrthoDB" id="6428367at2759"/>
<name>A0A4Y2INN6_ARAVE</name>
<feature type="domain" description="DNA helicase Pif1-like 2B" evidence="1">
    <location>
        <begin position="81"/>
        <end position="112"/>
    </location>
</feature>
<proteinExistence type="predicted"/>
<accession>A0A4Y2INN6</accession>
<dbReference type="EMBL" id="BGPR01002812">
    <property type="protein sequence ID" value="GBM79265.1"/>
    <property type="molecule type" value="Genomic_DNA"/>
</dbReference>
<dbReference type="Pfam" id="PF21530">
    <property type="entry name" value="Pif1_2B_dom"/>
    <property type="match status" value="1"/>
</dbReference>
<protein>
    <recommendedName>
        <fullName evidence="1">DNA helicase Pif1-like 2B domain-containing protein</fullName>
    </recommendedName>
</protein>
<evidence type="ECO:0000259" key="1">
    <source>
        <dbReference type="Pfam" id="PF21530"/>
    </source>
</evidence>
<evidence type="ECO:0000313" key="2">
    <source>
        <dbReference type="EMBL" id="GBM79265.1"/>
    </source>
</evidence>
<sequence length="212" mass="24307">MHRNQYLSENALGVDYGEISGTLSCHTCIAPVVRKLKNLPHGRSRPLVIWRFSHWLTRKTIVQWGERKAELHPLRIVRAPSDKPRLNAGVPVLLIRNLDIPRLRNGTRSQITHQCPNVMKATVMTNIGRRESILIPRLPIMPKDLSSQFRRQQIPFKNVICQAQGQILKVADVHLEKSYFSYGQLCMACSRVSSPHNLYIRANNVVYKSILE</sequence>
<dbReference type="GO" id="GO:0005657">
    <property type="term" value="C:replication fork"/>
    <property type="evidence" value="ECO:0007669"/>
    <property type="project" value="TreeGrafter"/>
</dbReference>
<dbReference type="InterPro" id="IPR049163">
    <property type="entry name" value="Pif1-like_2B_dom"/>
</dbReference>
<dbReference type="GO" id="GO:0006260">
    <property type="term" value="P:DNA replication"/>
    <property type="evidence" value="ECO:0007669"/>
    <property type="project" value="TreeGrafter"/>
</dbReference>
<gene>
    <name evidence="2" type="ORF">AVEN_238878_1</name>
</gene>
<reference evidence="2 3" key="1">
    <citation type="journal article" date="2019" name="Sci. Rep.">
        <title>Orb-weaving spider Araneus ventricosus genome elucidates the spidroin gene catalogue.</title>
        <authorList>
            <person name="Kono N."/>
            <person name="Nakamura H."/>
            <person name="Ohtoshi R."/>
            <person name="Moran D.A.P."/>
            <person name="Shinohara A."/>
            <person name="Yoshida Y."/>
            <person name="Fujiwara M."/>
            <person name="Mori M."/>
            <person name="Tomita M."/>
            <person name="Arakawa K."/>
        </authorList>
    </citation>
    <scope>NUCLEOTIDE SEQUENCE [LARGE SCALE GENOMIC DNA]</scope>
</reference>
<comment type="caution">
    <text evidence="2">The sequence shown here is derived from an EMBL/GenBank/DDBJ whole genome shotgun (WGS) entry which is preliminary data.</text>
</comment>
<dbReference type="Proteomes" id="UP000499080">
    <property type="component" value="Unassembled WGS sequence"/>
</dbReference>
<dbReference type="PANTHER" id="PTHR23274">
    <property type="entry name" value="DNA HELICASE-RELATED"/>
    <property type="match status" value="1"/>
</dbReference>
<dbReference type="AlphaFoldDB" id="A0A4Y2INN6"/>
<dbReference type="PANTHER" id="PTHR23274:SF51">
    <property type="entry name" value="OS03G0423850 PROTEIN"/>
    <property type="match status" value="1"/>
</dbReference>
<organism evidence="2 3">
    <name type="scientific">Araneus ventricosus</name>
    <name type="common">Orbweaver spider</name>
    <name type="synonym">Epeira ventricosa</name>
    <dbReference type="NCBI Taxonomy" id="182803"/>
    <lineage>
        <taxon>Eukaryota</taxon>
        <taxon>Metazoa</taxon>
        <taxon>Ecdysozoa</taxon>
        <taxon>Arthropoda</taxon>
        <taxon>Chelicerata</taxon>
        <taxon>Arachnida</taxon>
        <taxon>Araneae</taxon>
        <taxon>Araneomorphae</taxon>
        <taxon>Entelegynae</taxon>
        <taxon>Araneoidea</taxon>
        <taxon>Araneidae</taxon>
        <taxon>Araneus</taxon>
    </lineage>
</organism>
<keyword evidence="3" id="KW-1185">Reference proteome</keyword>